<name>A0A6A6QIG8_9PEZI</name>
<proteinExistence type="predicted"/>
<gene>
    <name evidence="1" type="ORF">BU16DRAFT_595010</name>
</gene>
<accession>A0A6A6QIG8</accession>
<reference evidence="1" key="1">
    <citation type="journal article" date="2020" name="Stud. Mycol.">
        <title>101 Dothideomycetes genomes: a test case for predicting lifestyles and emergence of pathogens.</title>
        <authorList>
            <person name="Haridas S."/>
            <person name="Albert R."/>
            <person name="Binder M."/>
            <person name="Bloem J."/>
            <person name="Labutti K."/>
            <person name="Salamov A."/>
            <person name="Andreopoulos B."/>
            <person name="Baker S."/>
            <person name="Barry K."/>
            <person name="Bills G."/>
            <person name="Bluhm B."/>
            <person name="Cannon C."/>
            <person name="Castanera R."/>
            <person name="Culley D."/>
            <person name="Daum C."/>
            <person name="Ezra D."/>
            <person name="Gonzalez J."/>
            <person name="Henrissat B."/>
            <person name="Kuo A."/>
            <person name="Liang C."/>
            <person name="Lipzen A."/>
            <person name="Lutzoni F."/>
            <person name="Magnuson J."/>
            <person name="Mondo S."/>
            <person name="Nolan M."/>
            <person name="Ohm R."/>
            <person name="Pangilinan J."/>
            <person name="Park H.-J."/>
            <person name="Ramirez L."/>
            <person name="Alfaro M."/>
            <person name="Sun H."/>
            <person name="Tritt A."/>
            <person name="Yoshinaga Y."/>
            <person name="Zwiers L.-H."/>
            <person name="Turgeon B."/>
            <person name="Goodwin S."/>
            <person name="Spatafora J."/>
            <person name="Crous P."/>
            <person name="Grigoriev I."/>
        </authorList>
    </citation>
    <scope>NUCLEOTIDE SEQUENCE</scope>
    <source>
        <strain evidence="1">CBS 269.34</strain>
    </source>
</reference>
<evidence type="ECO:0000313" key="1">
    <source>
        <dbReference type="EMBL" id="KAF2491844.1"/>
    </source>
</evidence>
<evidence type="ECO:0008006" key="3">
    <source>
        <dbReference type="Google" id="ProtNLM"/>
    </source>
</evidence>
<sequence length="199" mass="22158">MASLATQKPPSPLLSLPLELQLSIYELALISPTPLLLNLPCNSSYRSRSAQETLDAAAWAAGTLHAPSQPPLTRVCHALRRLTLPIFYGENVFRARYCTRTEDELAGPVAWLRAMGPANREMLRWLVFYDRNERHDKWTRDWEKVEEGPVVGELGGRVETVSDETGCAHLVRFGEGGGRGRMPEAVRVGPGRLRLEGEV</sequence>
<dbReference type="PANTHER" id="PTHR42085">
    <property type="entry name" value="F-BOX DOMAIN-CONTAINING PROTEIN"/>
    <property type="match status" value="1"/>
</dbReference>
<dbReference type="AlphaFoldDB" id="A0A6A6QIG8"/>
<dbReference type="OrthoDB" id="3932237at2759"/>
<keyword evidence="2" id="KW-1185">Reference proteome</keyword>
<organism evidence="1 2">
    <name type="scientific">Lophium mytilinum</name>
    <dbReference type="NCBI Taxonomy" id="390894"/>
    <lineage>
        <taxon>Eukaryota</taxon>
        <taxon>Fungi</taxon>
        <taxon>Dikarya</taxon>
        <taxon>Ascomycota</taxon>
        <taxon>Pezizomycotina</taxon>
        <taxon>Dothideomycetes</taxon>
        <taxon>Pleosporomycetidae</taxon>
        <taxon>Mytilinidiales</taxon>
        <taxon>Mytilinidiaceae</taxon>
        <taxon>Lophium</taxon>
    </lineage>
</organism>
<evidence type="ECO:0000313" key="2">
    <source>
        <dbReference type="Proteomes" id="UP000799750"/>
    </source>
</evidence>
<dbReference type="PANTHER" id="PTHR42085:SF2">
    <property type="entry name" value="F-BOX DOMAIN-CONTAINING PROTEIN"/>
    <property type="match status" value="1"/>
</dbReference>
<dbReference type="Proteomes" id="UP000799750">
    <property type="component" value="Unassembled WGS sequence"/>
</dbReference>
<dbReference type="InterPro" id="IPR038883">
    <property type="entry name" value="AN11006-like"/>
</dbReference>
<dbReference type="EMBL" id="MU004195">
    <property type="protein sequence ID" value="KAF2491844.1"/>
    <property type="molecule type" value="Genomic_DNA"/>
</dbReference>
<protein>
    <recommendedName>
        <fullName evidence="3">F-box domain-containing protein</fullName>
    </recommendedName>
</protein>